<dbReference type="AlphaFoldDB" id="A0A917W2Q7"/>
<dbReference type="Gene3D" id="3.40.50.80">
    <property type="entry name" value="Nucleotide-binding domain of ferredoxin-NADP reductase (FNR) module"/>
    <property type="match status" value="1"/>
</dbReference>
<dbReference type="RefSeq" id="WP_188894325.1">
    <property type="nucleotide sequence ID" value="NZ_BMMZ01000002.1"/>
</dbReference>
<dbReference type="InterPro" id="IPR007037">
    <property type="entry name" value="SIP_rossman_dom"/>
</dbReference>
<dbReference type="Pfam" id="PF04954">
    <property type="entry name" value="SIP"/>
    <property type="match status" value="1"/>
</dbReference>
<organism evidence="2 3">
    <name type="scientific">Microlunatus endophyticus</name>
    <dbReference type="NCBI Taxonomy" id="1716077"/>
    <lineage>
        <taxon>Bacteria</taxon>
        <taxon>Bacillati</taxon>
        <taxon>Actinomycetota</taxon>
        <taxon>Actinomycetes</taxon>
        <taxon>Propionibacteriales</taxon>
        <taxon>Propionibacteriaceae</taxon>
        <taxon>Microlunatus</taxon>
    </lineage>
</organism>
<gene>
    <name evidence="2" type="ORF">GCM10011575_13050</name>
</gene>
<reference evidence="2" key="1">
    <citation type="journal article" date="2014" name="Int. J. Syst. Evol. Microbiol.">
        <title>Complete genome sequence of Corynebacterium casei LMG S-19264T (=DSM 44701T), isolated from a smear-ripened cheese.</title>
        <authorList>
            <consortium name="US DOE Joint Genome Institute (JGI-PGF)"/>
            <person name="Walter F."/>
            <person name="Albersmeier A."/>
            <person name="Kalinowski J."/>
            <person name="Ruckert C."/>
        </authorList>
    </citation>
    <scope>NUCLEOTIDE SEQUENCE</scope>
    <source>
        <strain evidence="2">CGMCC 4.7306</strain>
    </source>
</reference>
<dbReference type="PANTHER" id="PTHR30157:SF0">
    <property type="entry name" value="NADPH-DEPENDENT FERRIC-CHELATE REDUCTASE"/>
    <property type="match status" value="1"/>
</dbReference>
<reference evidence="2" key="2">
    <citation type="submission" date="2020-09" db="EMBL/GenBank/DDBJ databases">
        <authorList>
            <person name="Sun Q."/>
            <person name="Zhou Y."/>
        </authorList>
    </citation>
    <scope>NUCLEOTIDE SEQUENCE</scope>
    <source>
        <strain evidence="2">CGMCC 4.7306</strain>
    </source>
</reference>
<dbReference type="PANTHER" id="PTHR30157">
    <property type="entry name" value="FERRIC REDUCTASE, NADPH-DEPENDENT"/>
    <property type="match status" value="1"/>
</dbReference>
<evidence type="ECO:0000313" key="2">
    <source>
        <dbReference type="EMBL" id="GGL56069.1"/>
    </source>
</evidence>
<keyword evidence="3" id="KW-1185">Reference proteome</keyword>
<proteinExistence type="predicted"/>
<comment type="caution">
    <text evidence="2">The sequence shown here is derived from an EMBL/GenBank/DDBJ whole genome shotgun (WGS) entry which is preliminary data.</text>
</comment>
<evidence type="ECO:0000313" key="3">
    <source>
        <dbReference type="Proteomes" id="UP000613840"/>
    </source>
</evidence>
<name>A0A917W2Q7_9ACTN</name>
<dbReference type="InterPro" id="IPR039374">
    <property type="entry name" value="SIP_fam"/>
</dbReference>
<dbReference type="InterPro" id="IPR039261">
    <property type="entry name" value="FNR_nucleotide-bd"/>
</dbReference>
<dbReference type="EMBL" id="BMMZ01000002">
    <property type="protein sequence ID" value="GGL56069.1"/>
    <property type="molecule type" value="Genomic_DNA"/>
</dbReference>
<feature type="domain" description="SIP-like Rossmann fold" evidence="1">
    <location>
        <begin position="11"/>
        <end position="126"/>
    </location>
</feature>
<dbReference type="Proteomes" id="UP000613840">
    <property type="component" value="Unassembled WGS sequence"/>
</dbReference>
<accession>A0A917W2Q7</accession>
<sequence>MGSQHRNPCRYVLIAGDEYDLPAIRRLLGGLPEDTYGQVFVEILTERVQESLPAPERVAVTWLVRSRRASRIPLLPFADRGEPLAAALAGWATEWLAGADEQSAEHPLMWIGVAESAHVAAVQDLLLGPVYDQVRSLDDALDDRFG</sequence>
<protein>
    <recommendedName>
        <fullName evidence="1">SIP-like Rossmann fold domain-containing protein</fullName>
    </recommendedName>
</protein>
<evidence type="ECO:0000259" key="1">
    <source>
        <dbReference type="Pfam" id="PF04954"/>
    </source>
</evidence>